<keyword evidence="4" id="KW-1185">Reference proteome</keyword>
<dbReference type="Proteomes" id="UP000183299">
    <property type="component" value="Unassembled WGS sequence"/>
</dbReference>
<dbReference type="InterPro" id="IPR025961">
    <property type="entry name" value="Metal_resist"/>
</dbReference>
<sequence length="183" mass="20718">MTDEMTTKPDRSDKTGLRWSRIVLVASLALNLAVLGVVGGAILRWDAGMDRARALQVRDFGFGPFIGAFDTKERRALGREFRRSTGDPKVARQEIETMFQDMLEALRAEPFEAVRFEALLLKQQRDFSERQKIGAELVVDQIATMPSEARMAYAERLEQMIKNPPRPPRIEGEDGKPPVRSKD</sequence>
<gene>
    <name evidence="3" type="ORF">SAMN04488138_10564</name>
</gene>
<reference evidence="3 4" key="1">
    <citation type="submission" date="2016-10" db="EMBL/GenBank/DDBJ databases">
        <authorList>
            <person name="de Groot N.N."/>
        </authorList>
    </citation>
    <scope>NUCLEOTIDE SEQUENCE [LARGE SCALE GENOMIC DNA]</scope>
    <source>
        <strain evidence="3 4">CGMCC 1.8891</strain>
    </source>
</reference>
<dbReference type="GeneID" id="98664732"/>
<dbReference type="RefSeq" id="WP_066599367.1">
    <property type="nucleotide sequence ID" value="NZ_FORY01000005.1"/>
</dbReference>
<feature type="transmembrane region" description="Helical" evidence="2">
    <location>
        <begin position="20"/>
        <end position="43"/>
    </location>
</feature>
<name>A0A1I3RIG1_9RHOB</name>
<evidence type="ECO:0000256" key="2">
    <source>
        <dbReference type="SAM" id="Phobius"/>
    </source>
</evidence>
<accession>A0A1I3RIG1</accession>
<keyword evidence="2" id="KW-1133">Transmembrane helix</keyword>
<feature type="region of interest" description="Disordered" evidence="1">
    <location>
        <begin position="160"/>
        <end position="183"/>
    </location>
</feature>
<organism evidence="3 4">
    <name type="scientific">Celeribacter halophilus</name>
    <dbReference type="NCBI Taxonomy" id="576117"/>
    <lineage>
        <taxon>Bacteria</taxon>
        <taxon>Pseudomonadati</taxon>
        <taxon>Pseudomonadota</taxon>
        <taxon>Alphaproteobacteria</taxon>
        <taxon>Rhodobacterales</taxon>
        <taxon>Roseobacteraceae</taxon>
        <taxon>Celeribacter</taxon>
    </lineage>
</organism>
<evidence type="ECO:0000256" key="1">
    <source>
        <dbReference type="SAM" id="MobiDB-lite"/>
    </source>
</evidence>
<dbReference type="OrthoDB" id="7876971at2"/>
<feature type="compositionally biased region" description="Basic and acidic residues" evidence="1">
    <location>
        <begin position="168"/>
        <end position="183"/>
    </location>
</feature>
<dbReference type="EMBL" id="FORY01000005">
    <property type="protein sequence ID" value="SFJ45077.1"/>
    <property type="molecule type" value="Genomic_DNA"/>
</dbReference>
<evidence type="ECO:0000313" key="3">
    <source>
        <dbReference type="EMBL" id="SFJ45077.1"/>
    </source>
</evidence>
<keyword evidence="2" id="KW-0472">Membrane</keyword>
<evidence type="ECO:0000313" key="4">
    <source>
        <dbReference type="Proteomes" id="UP000183299"/>
    </source>
</evidence>
<protein>
    <submittedName>
        <fullName evidence="3">Heavy-metal resistance</fullName>
    </submittedName>
</protein>
<dbReference type="AlphaFoldDB" id="A0A1I3RIG1"/>
<proteinExistence type="predicted"/>
<dbReference type="STRING" id="576117.SAMN04488138_10564"/>
<keyword evidence="2" id="KW-0812">Transmembrane</keyword>
<dbReference type="Pfam" id="PF13801">
    <property type="entry name" value="Metal_resist"/>
    <property type="match status" value="1"/>
</dbReference>